<gene>
    <name evidence="1" type="ORF">Asi02nite_35370</name>
</gene>
<comment type="caution">
    <text evidence="1">The sequence shown here is derived from an EMBL/GenBank/DDBJ whole genome shotgun (WGS) entry which is preliminary data.</text>
</comment>
<name>A0ABQ4CRW1_9ACTN</name>
<sequence length="63" mass="6789">METRPVGSGVETRWRVSGVEYRVFTVAVGDASYAVHVMTGSDEAFRKALPAFVLARDSLASLA</sequence>
<dbReference type="Proteomes" id="UP000604117">
    <property type="component" value="Unassembled WGS sequence"/>
</dbReference>
<evidence type="ECO:0000313" key="1">
    <source>
        <dbReference type="EMBL" id="GIF74019.1"/>
    </source>
</evidence>
<organism evidence="1 2">
    <name type="scientific">Asanoa siamensis</name>
    <dbReference type="NCBI Taxonomy" id="926357"/>
    <lineage>
        <taxon>Bacteria</taxon>
        <taxon>Bacillati</taxon>
        <taxon>Actinomycetota</taxon>
        <taxon>Actinomycetes</taxon>
        <taxon>Micromonosporales</taxon>
        <taxon>Micromonosporaceae</taxon>
        <taxon>Asanoa</taxon>
    </lineage>
</organism>
<evidence type="ECO:0000313" key="2">
    <source>
        <dbReference type="Proteomes" id="UP000604117"/>
    </source>
</evidence>
<accession>A0ABQ4CRW1</accession>
<reference evidence="1 2" key="1">
    <citation type="submission" date="2021-01" db="EMBL/GenBank/DDBJ databases">
        <title>Whole genome shotgun sequence of Asanoa siamensis NBRC 107932.</title>
        <authorList>
            <person name="Komaki H."/>
            <person name="Tamura T."/>
        </authorList>
    </citation>
    <scope>NUCLEOTIDE SEQUENCE [LARGE SCALE GENOMIC DNA]</scope>
    <source>
        <strain evidence="1 2">NBRC 107932</strain>
    </source>
</reference>
<dbReference type="RefSeq" id="WP_203714317.1">
    <property type="nucleotide sequence ID" value="NZ_BONE01000026.1"/>
</dbReference>
<proteinExistence type="predicted"/>
<dbReference type="EMBL" id="BONE01000026">
    <property type="protein sequence ID" value="GIF74019.1"/>
    <property type="molecule type" value="Genomic_DNA"/>
</dbReference>
<keyword evidence="2" id="KW-1185">Reference proteome</keyword>
<protein>
    <submittedName>
        <fullName evidence="1">Uncharacterized protein</fullName>
    </submittedName>
</protein>